<dbReference type="PROSITE" id="PS50801">
    <property type="entry name" value="STAS"/>
    <property type="match status" value="1"/>
</dbReference>
<organism evidence="3 4">
    <name type="scientific">Candidatus Dactylopiibacterium carminicum</name>
    <dbReference type="NCBI Taxonomy" id="857335"/>
    <lineage>
        <taxon>Bacteria</taxon>
        <taxon>Pseudomonadati</taxon>
        <taxon>Pseudomonadota</taxon>
        <taxon>Betaproteobacteria</taxon>
        <taxon>Rhodocyclales</taxon>
        <taxon>Rhodocyclaceae</taxon>
        <taxon>Candidatus Dactylopiibacterium</taxon>
    </lineage>
</organism>
<evidence type="ECO:0000313" key="5">
    <source>
        <dbReference type="Proteomes" id="UP000623509"/>
    </source>
</evidence>
<dbReference type="Pfam" id="PF13466">
    <property type="entry name" value="STAS_2"/>
    <property type="match status" value="1"/>
</dbReference>
<dbReference type="RefSeq" id="WP_095523459.1">
    <property type="nucleotide sequence ID" value="NZ_MDUX01000006.1"/>
</dbReference>
<dbReference type="Proteomes" id="UP000623509">
    <property type="component" value="Unassembled WGS sequence"/>
</dbReference>
<evidence type="ECO:0000259" key="1">
    <source>
        <dbReference type="PROSITE" id="PS50801"/>
    </source>
</evidence>
<dbReference type="InterPro" id="IPR036513">
    <property type="entry name" value="STAS_dom_sf"/>
</dbReference>
<reference evidence="3 4" key="2">
    <citation type="submission" date="2017-07" db="EMBL/GenBank/DDBJ databases">
        <title>Candidatus Dactylopiibacterium carminicum, a nitrogen-fixing symbiont of the cochineal insect Dactylopius coccus and Dactylopius opuntiae (Hemiptera: Coccoidea: Dactylopiidae).</title>
        <authorList>
            <person name="Vera A."/>
        </authorList>
    </citation>
    <scope>NUCLEOTIDE SEQUENCE [LARGE SCALE GENOMIC DNA]</scope>
    <source>
        <strain evidence="3 4">NFDCM</strain>
    </source>
</reference>
<keyword evidence="5" id="KW-1185">Reference proteome</keyword>
<proteinExistence type="predicted"/>
<evidence type="ECO:0000313" key="4">
    <source>
        <dbReference type="Proteomes" id="UP000216107"/>
    </source>
</evidence>
<reference evidence="2 5" key="1">
    <citation type="submission" date="2016-08" db="EMBL/GenBank/DDBJ databases">
        <title>Candidatus Dactylopiibacterium carminicum genome sequence.</title>
        <authorList>
            <person name="Ramirez-Puebla S.T."/>
            <person name="Ormeno-Orrillo E."/>
            <person name="Vera-Ponce De Leon A."/>
            <person name="Luis L."/>
            <person name="Sanchez-Flores A."/>
            <person name="Monica R."/>
            <person name="Martinez-Romero E."/>
        </authorList>
    </citation>
    <scope>NUCLEOTIDE SEQUENCE [LARGE SCALE GENOMIC DNA]</scope>
    <source>
        <strain evidence="2">END1</strain>
    </source>
</reference>
<dbReference type="OrthoDB" id="8236316at2"/>
<dbReference type="PANTHER" id="PTHR35849:SF2">
    <property type="entry name" value="BLR2341 PROTEIN"/>
    <property type="match status" value="1"/>
</dbReference>
<dbReference type="InterPro" id="IPR052746">
    <property type="entry name" value="MlaB_ABC_Transporter"/>
</dbReference>
<dbReference type="EMBL" id="NMRN01000012">
    <property type="protein sequence ID" value="PAS93789.1"/>
    <property type="molecule type" value="Genomic_DNA"/>
</dbReference>
<evidence type="ECO:0000313" key="2">
    <source>
        <dbReference type="EMBL" id="KAF7600382.1"/>
    </source>
</evidence>
<dbReference type="Proteomes" id="UP000216107">
    <property type="component" value="Unassembled WGS sequence"/>
</dbReference>
<dbReference type="PANTHER" id="PTHR35849">
    <property type="entry name" value="BLR2341 PROTEIN"/>
    <property type="match status" value="1"/>
</dbReference>
<gene>
    <name evidence="2" type="ORF">BGI27_03105</name>
    <name evidence="3" type="ORF">CGU29_06015</name>
</gene>
<evidence type="ECO:0000313" key="3">
    <source>
        <dbReference type="EMBL" id="PAS93789.1"/>
    </source>
</evidence>
<protein>
    <submittedName>
        <fullName evidence="3">Anti-anti-sigma factor</fullName>
    </submittedName>
    <submittedName>
        <fullName evidence="2">STAS domain-containing protein</fullName>
    </submittedName>
</protein>
<dbReference type="Gene3D" id="3.30.750.24">
    <property type="entry name" value="STAS domain"/>
    <property type="match status" value="1"/>
</dbReference>
<dbReference type="CDD" id="cd07043">
    <property type="entry name" value="STAS_anti-anti-sigma_factors"/>
    <property type="match status" value="1"/>
</dbReference>
<accession>A0A272EUK8</accession>
<dbReference type="SUPFAM" id="SSF52091">
    <property type="entry name" value="SpoIIaa-like"/>
    <property type="match status" value="1"/>
</dbReference>
<sequence length="98" mass="10414">MSLSILTPGPQMLAELSGELTVAQAAEVRDALALALTTSEQLTLDLGGLEEIDVAGLQVLLALASEPHPVHFTNPSPFLLRLAGLLQLEPLQQRFSTN</sequence>
<dbReference type="AlphaFoldDB" id="A0A272EUK8"/>
<name>A0A272EUK8_9RHOO</name>
<dbReference type="EMBL" id="MDUX01000006">
    <property type="protein sequence ID" value="KAF7600382.1"/>
    <property type="molecule type" value="Genomic_DNA"/>
</dbReference>
<comment type="caution">
    <text evidence="3">The sequence shown here is derived from an EMBL/GenBank/DDBJ whole genome shotgun (WGS) entry which is preliminary data.</text>
</comment>
<feature type="domain" description="STAS" evidence="1">
    <location>
        <begin position="1"/>
        <end position="98"/>
    </location>
</feature>
<dbReference type="InterPro" id="IPR002645">
    <property type="entry name" value="STAS_dom"/>
</dbReference>
<dbReference type="InterPro" id="IPR058548">
    <property type="entry name" value="MlaB-like_STAS"/>
</dbReference>